<organism evidence="2">
    <name type="scientific">Emiliania huxleyi</name>
    <name type="common">Coccolithophore</name>
    <name type="synonym">Pontosphaera huxleyi</name>
    <dbReference type="NCBI Taxonomy" id="2903"/>
    <lineage>
        <taxon>Eukaryota</taxon>
        <taxon>Haptista</taxon>
        <taxon>Haptophyta</taxon>
        <taxon>Prymnesiophyceae</taxon>
        <taxon>Isochrysidales</taxon>
        <taxon>Noelaerhabdaceae</taxon>
        <taxon>Emiliania</taxon>
    </lineage>
</organism>
<feature type="region of interest" description="Disordered" evidence="1">
    <location>
        <begin position="110"/>
        <end position="141"/>
    </location>
</feature>
<sequence>MSRATRALRHTAEAAAAAAAETAAEAAAAAAAAAAGAGAAVAGAAAEVAEATRAAALVRIYVRKGTGGWRGHSWHLALCWRLGGGGGGPVRLRRRLDNLSLVRVLLRSGVEAAPPPPPSRPSSREPQPAPPPLGSPPLGSPFGSAARIAPVAAVGGGAEFDVCAAAAPAAGPVAFRAESGDAAERAAEALAAAASTEV</sequence>
<dbReference type="EMBL" id="HBIR01015831">
    <property type="protein sequence ID" value="CAE0540665.1"/>
    <property type="molecule type" value="Transcribed_RNA"/>
</dbReference>
<reference evidence="2" key="1">
    <citation type="submission" date="2021-01" db="EMBL/GenBank/DDBJ databases">
        <authorList>
            <person name="Corre E."/>
            <person name="Pelletier E."/>
            <person name="Niang G."/>
            <person name="Scheremetjew M."/>
            <person name="Finn R."/>
            <person name="Kale V."/>
            <person name="Holt S."/>
            <person name="Cochrane G."/>
            <person name="Meng A."/>
            <person name="Brown T."/>
            <person name="Cohen L."/>
        </authorList>
    </citation>
    <scope>NUCLEOTIDE SEQUENCE</scope>
    <source>
        <strain evidence="2">379</strain>
    </source>
</reference>
<evidence type="ECO:0000256" key="1">
    <source>
        <dbReference type="SAM" id="MobiDB-lite"/>
    </source>
</evidence>
<evidence type="ECO:0000313" key="2">
    <source>
        <dbReference type="EMBL" id="CAE0540665.1"/>
    </source>
</evidence>
<name>A0A7S3W783_EMIHU</name>
<gene>
    <name evidence="2" type="ORF">EHUX00137_LOCUS11782</name>
</gene>
<protein>
    <submittedName>
        <fullName evidence="2">Uncharacterized protein</fullName>
    </submittedName>
</protein>
<dbReference type="AlphaFoldDB" id="A0A7S3W783"/>
<feature type="compositionally biased region" description="Pro residues" evidence="1">
    <location>
        <begin position="127"/>
        <end position="139"/>
    </location>
</feature>
<proteinExistence type="predicted"/>
<accession>A0A7S3W783</accession>